<dbReference type="Proteomes" id="UP001152604">
    <property type="component" value="Unassembled WGS sequence"/>
</dbReference>
<dbReference type="InterPro" id="IPR018677">
    <property type="entry name" value="DUF2157"/>
</dbReference>
<proteinExistence type="predicted"/>
<keyword evidence="1" id="KW-1133">Transmembrane helix</keyword>
<dbReference type="EMBL" id="CAKXZS010000018">
    <property type="protein sequence ID" value="CAH2400568.1"/>
    <property type="molecule type" value="Genomic_DNA"/>
</dbReference>
<gene>
    <name evidence="3" type="ORF">MES4922_250067</name>
</gene>
<name>A0ABM9DV35_9HYPH</name>
<dbReference type="Pfam" id="PF09925">
    <property type="entry name" value="DUF2157"/>
    <property type="match status" value="1"/>
</dbReference>
<evidence type="ECO:0000313" key="4">
    <source>
        <dbReference type="Proteomes" id="UP001152604"/>
    </source>
</evidence>
<evidence type="ECO:0000256" key="1">
    <source>
        <dbReference type="SAM" id="Phobius"/>
    </source>
</evidence>
<protein>
    <recommendedName>
        <fullName evidence="2">DUF2157 domain-containing protein</fullName>
    </recommendedName>
</protein>
<evidence type="ECO:0000313" key="3">
    <source>
        <dbReference type="EMBL" id="CAH2400568.1"/>
    </source>
</evidence>
<keyword evidence="1" id="KW-0472">Membrane</keyword>
<comment type="caution">
    <text evidence="3">The sequence shown here is derived from an EMBL/GenBank/DDBJ whole genome shotgun (WGS) entry which is preliminary data.</text>
</comment>
<accession>A0ABM9DV35</accession>
<reference evidence="3" key="1">
    <citation type="submission" date="2022-03" db="EMBL/GenBank/DDBJ databases">
        <authorList>
            <person name="Brunel B."/>
        </authorList>
    </citation>
    <scope>NUCLEOTIDE SEQUENCE</scope>
    <source>
        <strain evidence="3">STM4922sample</strain>
    </source>
</reference>
<feature type="domain" description="DUF2157" evidence="2">
    <location>
        <begin position="14"/>
        <end position="82"/>
    </location>
</feature>
<organism evidence="3 4">
    <name type="scientific">Mesorhizobium ventifaucium</name>
    <dbReference type="NCBI Taxonomy" id="666020"/>
    <lineage>
        <taxon>Bacteria</taxon>
        <taxon>Pseudomonadati</taxon>
        <taxon>Pseudomonadota</taxon>
        <taxon>Alphaproteobacteria</taxon>
        <taxon>Hyphomicrobiales</taxon>
        <taxon>Phyllobacteriaceae</taxon>
        <taxon>Mesorhizobium</taxon>
    </lineage>
</organism>
<sequence>MASYSSRVRADITRWLQAGLIDASTADALKRDVEANERKSLSFGSILAVMAALLFGAAVLIFVAANWEAIPRLARVAALFAIRLCRRRRAEDTRPCCNRRGILDRRRSGIRRIDRADRPDVPFVRR</sequence>
<keyword evidence="1" id="KW-0812">Transmembrane</keyword>
<feature type="transmembrane region" description="Helical" evidence="1">
    <location>
        <begin position="40"/>
        <end position="63"/>
    </location>
</feature>
<keyword evidence="4" id="KW-1185">Reference proteome</keyword>
<evidence type="ECO:0000259" key="2">
    <source>
        <dbReference type="Pfam" id="PF09925"/>
    </source>
</evidence>